<gene>
    <name evidence="2" type="ORF">EEJ42_40285</name>
</gene>
<organism evidence="2 3">
    <name type="scientific">Streptomyces botrytidirepellens</name>
    <dbReference type="NCBI Taxonomy" id="2486417"/>
    <lineage>
        <taxon>Bacteria</taxon>
        <taxon>Bacillati</taxon>
        <taxon>Actinomycetota</taxon>
        <taxon>Actinomycetes</taxon>
        <taxon>Kitasatosporales</taxon>
        <taxon>Streptomycetaceae</taxon>
        <taxon>Streptomyces</taxon>
    </lineage>
</organism>
<evidence type="ECO:0000313" key="2">
    <source>
        <dbReference type="EMBL" id="RNF91724.1"/>
    </source>
</evidence>
<sequence>MRRAVALAARGLGHTSPNPVVGCVILDAEGQPVGEGWHQRAGGPHAEVHALRAAGERARG</sequence>
<dbReference type="Gene3D" id="3.40.140.10">
    <property type="entry name" value="Cytidine Deaminase, domain 2"/>
    <property type="match status" value="1"/>
</dbReference>
<comment type="caution">
    <text evidence="2">The sequence shown here is derived from an EMBL/GenBank/DDBJ whole genome shotgun (WGS) entry which is preliminary data.</text>
</comment>
<protein>
    <submittedName>
        <fullName evidence="2">Riboflavin biosynthesis protein RibD</fullName>
    </submittedName>
</protein>
<evidence type="ECO:0000313" key="3">
    <source>
        <dbReference type="Proteomes" id="UP000275401"/>
    </source>
</evidence>
<name>A0A3M8TJH4_9ACTN</name>
<dbReference type="PROSITE" id="PS51747">
    <property type="entry name" value="CYT_DCMP_DEAMINASES_2"/>
    <property type="match status" value="1"/>
</dbReference>
<dbReference type="SUPFAM" id="SSF53927">
    <property type="entry name" value="Cytidine deaminase-like"/>
    <property type="match status" value="1"/>
</dbReference>
<dbReference type="Proteomes" id="UP000275401">
    <property type="component" value="Unassembled WGS sequence"/>
</dbReference>
<accession>A0A3M8TJH4</accession>
<feature type="domain" description="CMP/dCMP-type deaminase" evidence="1">
    <location>
        <begin position="1"/>
        <end position="60"/>
    </location>
</feature>
<dbReference type="AlphaFoldDB" id="A0A3M8TJH4"/>
<dbReference type="GO" id="GO:0003824">
    <property type="term" value="F:catalytic activity"/>
    <property type="evidence" value="ECO:0007669"/>
    <property type="project" value="InterPro"/>
</dbReference>
<dbReference type="Pfam" id="PF00383">
    <property type="entry name" value="dCMP_cyt_deam_1"/>
    <property type="match status" value="1"/>
</dbReference>
<reference evidence="2 3" key="1">
    <citation type="submission" date="2018-11" db="EMBL/GenBank/DDBJ databases">
        <title>The Potential of Streptomyces as Biocontrol Agents against the Tomato grey mould, Botrytis cinerea (Gray mold) Frontiers in Microbiology.</title>
        <authorList>
            <person name="Li D."/>
        </authorList>
    </citation>
    <scope>NUCLEOTIDE SEQUENCE [LARGE SCALE GENOMIC DNA]</scope>
    <source>
        <strain evidence="2 3">NEAU-LD23</strain>
    </source>
</reference>
<evidence type="ECO:0000259" key="1">
    <source>
        <dbReference type="PROSITE" id="PS51747"/>
    </source>
</evidence>
<dbReference type="EMBL" id="RIBZ01000788">
    <property type="protein sequence ID" value="RNF91724.1"/>
    <property type="molecule type" value="Genomic_DNA"/>
</dbReference>
<dbReference type="InterPro" id="IPR002125">
    <property type="entry name" value="CMP_dCMP_dom"/>
</dbReference>
<dbReference type="InterPro" id="IPR016193">
    <property type="entry name" value="Cytidine_deaminase-like"/>
</dbReference>
<keyword evidence="3" id="KW-1185">Reference proteome</keyword>
<feature type="non-terminal residue" evidence="2">
    <location>
        <position position="60"/>
    </location>
</feature>
<proteinExistence type="predicted"/>